<dbReference type="PROSITE" id="PS50943">
    <property type="entry name" value="HTH_CROC1"/>
    <property type="match status" value="1"/>
</dbReference>
<feature type="domain" description="HTH cro/C1-type" evidence="1">
    <location>
        <begin position="30"/>
        <end position="62"/>
    </location>
</feature>
<dbReference type="EMBL" id="RBXR01000001">
    <property type="protein sequence ID" value="RKT69379.1"/>
    <property type="molecule type" value="Genomic_DNA"/>
</dbReference>
<dbReference type="SMART" id="SM00530">
    <property type="entry name" value="HTH_XRE"/>
    <property type="match status" value="1"/>
</dbReference>
<dbReference type="CDD" id="cd00093">
    <property type="entry name" value="HTH_XRE"/>
    <property type="match status" value="1"/>
</dbReference>
<dbReference type="InterPro" id="IPR001387">
    <property type="entry name" value="Cro/C1-type_HTH"/>
</dbReference>
<evidence type="ECO:0000259" key="1">
    <source>
        <dbReference type="PROSITE" id="PS50943"/>
    </source>
</evidence>
<dbReference type="OrthoDB" id="3504495at2"/>
<dbReference type="Gene3D" id="1.10.260.40">
    <property type="entry name" value="lambda repressor-like DNA-binding domains"/>
    <property type="match status" value="1"/>
</dbReference>
<evidence type="ECO:0000313" key="2">
    <source>
        <dbReference type="EMBL" id="RKT69379.1"/>
    </source>
</evidence>
<comment type="caution">
    <text evidence="2">The sequence shown here is derived from an EMBL/GenBank/DDBJ whole genome shotgun (WGS) entry which is preliminary data.</text>
</comment>
<name>A0A495X749_9PSEU</name>
<reference evidence="2 3" key="1">
    <citation type="submission" date="2018-10" db="EMBL/GenBank/DDBJ databases">
        <title>Sequencing the genomes of 1000 actinobacteria strains.</title>
        <authorList>
            <person name="Klenk H.-P."/>
        </authorList>
    </citation>
    <scope>NUCLEOTIDE SEQUENCE [LARGE SCALE GENOMIC DNA]</scope>
    <source>
        <strain evidence="2 3">DSM 43911</strain>
    </source>
</reference>
<dbReference type="Proteomes" id="UP000272729">
    <property type="component" value="Unassembled WGS sequence"/>
</dbReference>
<sequence>MVVCASDRTGAVMNQERRPIEETVSAAARLRQEIKSLRGGLSQAKLAARIGYTRQYVSMAEREGHNLPSRDLVAAIDAAQGGGGRLLSLYEQARQEQRRLRQRNRVGAVPLDPGAGSAGRRGAGRFIAAALDALHRDYQAARYHAVEVGLPDVLQAVAALCENSSGDQHRRALRLRSGVLALRAKLATKLGDGVAAYAAADKALSSAEEAEDAIGRAAASYQLSCALLKLDGIEDAEHNAVESADLVRGDDPAGLTWRGSLTLIAAIIAARRADAAEARARLDHAELLARRLGRDGNIGFSAFGPTNVKIHRMSAAVALEDPDTVLALGEQLDLTAMPEGLHGRQGQYHLDNAWAHGQRKRDAEAVIHLLEAERIAPELLGTSRTARRVLEDLMSRERRQAVPGLRGLAGRVGVLA</sequence>
<proteinExistence type="predicted"/>
<gene>
    <name evidence="2" type="ORF">DFJ66_2599</name>
</gene>
<dbReference type="Pfam" id="PF01381">
    <property type="entry name" value="HTH_3"/>
    <property type="match status" value="1"/>
</dbReference>
<organism evidence="2 3">
    <name type="scientific">Saccharothrix variisporea</name>
    <dbReference type="NCBI Taxonomy" id="543527"/>
    <lineage>
        <taxon>Bacteria</taxon>
        <taxon>Bacillati</taxon>
        <taxon>Actinomycetota</taxon>
        <taxon>Actinomycetes</taxon>
        <taxon>Pseudonocardiales</taxon>
        <taxon>Pseudonocardiaceae</taxon>
        <taxon>Saccharothrix</taxon>
    </lineage>
</organism>
<dbReference type="AlphaFoldDB" id="A0A495X749"/>
<dbReference type="RefSeq" id="WP_147459239.1">
    <property type="nucleotide sequence ID" value="NZ_JBIUBA010000002.1"/>
</dbReference>
<evidence type="ECO:0000313" key="3">
    <source>
        <dbReference type="Proteomes" id="UP000272729"/>
    </source>
</evidence>
<accession>A0A495X749</accession>
<dbReference type="SUPFAM" id="SSF47413">
    <property type="entry name" value="lambda repressor-like DNA-binding domains"/>
    <property type="match status" value="1"/>
</dbReference>
<keyword evidence="3" id="KW-1185">Reference proteome</keyword>
<dbReference type="GO" id="GO:0003677">
    <property type="term" value="F:DNA binding"/>
    <property type="evidence" value="ECO:0007669"/>
    <property type="project" value="InterPro"/>
</dbReference>
<dbReference type="InterPro" id="IPR010982">
    <property type="entry name" value="Lambda_DNA-bd_dom_sf"/>
</dbReference>
<protein>
    <submittedName>
        <fullName evidence="2">Helix-turn-helix protein</fullName>
    </submittedName>
</protein>